<dbReference type="AlphaFoldDB" id="A0A8I1KIC6"/>
<accession>A0A8I1KIC6</accession>
<keyword evidence="3" id="KW-1185">Reference proteome</keyword>
<evidence type="ECO:0000256" key="1">
    <source>
        <dbReference type="SAM" id="MobiDB-lite"/>
    </source>
</evidence>
<sequence>MGRQGKLKEAALACCIALSLAQQTTTAEAFTAEPVTPPAATQVPSSPLAQPAQPQAEFNAPGEQVAKSGGTEVSIPGIGIVGTLPKLDFGLELLYGPKSGGSAAELSAPPLQFDQRAIEKDDVQIKGTFTHKF</sequence>
<proteinExistence type="predicted"/>
<name>A0A8I1KIC6_9HYPH</name>
<organism evidence="2 3">
    <name type="scientific">Rhodomicrobium udaipurense</name>
    <dbReference type="NCBI Taxonomy" id="1202716"/>
    <lineage>
        <taxon>Bacteria</taxon>
        <taxon>Pseudomonadati</taxon>
        <taxon>Pseudomonadota</taxon>
        <taxon>Alphaproteobacteria</taxon>
        <taxon>Hyphomicrobiales</taxon>
        <taxon>Hyphomicrobiaceae</taxon>
        <taxon>Rhodomicrobium</taxon>
    </lineage>
</organism>
<protein>
    <submittedName>
        <fullName evidence="2">Uncharacterized protein</fullName>
    </submittedName>
</protein>
<evidence type="ECO:0000313" key="3">
    <source>
        <dbReference type="Proteomes" id="UP000623250"/>
    </source>
</evidence>
<evidence type="ECO:0000313" key="2">
    <source>
        <dbReference type="EMBL" id="MBJ7544585.1"/>
    </source>
</evidence>
<dbReference type="EMBL" id="JAEMUK010000079">
    <property type="protein sequence ID" value="MBJ7544585.1"/>
    <property type="molecule type" value="Genomic_DNA"/>
</dbReference>
<reference evidence="2 3" key="1">
    <citation type="submission" date="2020-12" db="EMBL/GenBank/DDBJ databases">
        <title>Revised draft genomes of Rhodomicrobium vannielii ATCC 17100 and Rhodomicrobium udaipurense JA643.</title>
        <authorList>
            <person name="Conners E.M."/>
            <person name="Davenport E.J."/>
            <person name="Bose A."/>
        </authorList>
    </citation>
    <scope>NUCLEOTIDE SEQUENCE [LARGE SCALE GENOMIC DNA]</scope>
    <source>
        <strain evidence="2 3">JA643</strain>
    </source>
</reference>
<feature type="compositionally biased region" description="Low complexity" evidence="1">
    <location>
        <begin position="33"/>
        <end position="56"/>
    </location>
</feature>
<gene>
    <name evidence="2" type="ORF">JDN41_13600</name>
</gene>
<dbReference type="RefSeq" id="WP_013419028.1">
    <property type="nucleotide sequence ID" value="NZ_JAEMUK010000079.1"/>
</dbReference>
<dbReference type="Proteomes" id="UP000623250">
    <property type="component" value="Unassembled WGS sequence"/>
</dbReference>
<feature type="region of interest" description="Disordered" evidence="1">
    <location>
        <begin position="33"/>
        <end position="70"/>
    </location>
</feature>
<comment type="caution">
    <text evidence="2">The sequence shown here is derived from an EMBL/GenBank/DDBJ whole genome shotgun (WGS) entry which is preliminary data.</text>
</comment>